<comment type="caution">
    <text evidence="2">The sequence shown here is derived from an EMBL/GenBank/DDBJ whole genome shotgun (WGS) entry which is preliminary data.</text>
</comment>
<gene>
    <name evidence="2" type="ORF">NFI95_05690</name>
</gene>
<dbReference type="PANTHER" id="PTHR33969">
    <property type="entry name" value="SEGREGATION AND CONDENSATION PROTEIN A"/>
    <property type="match status" value="1"/>
</dbReference>
<evidence type="ECO:0000313" key="3">
    <source>
        <dbReference type="Proteomes" id="UP001524587"/>
    </source>
</evidence>
<sequence>MLQLDGFEGPLDLLLDLARAQKVDLARISILTLVEQYLAVVRSAPVGLELAADWLVMAAWLAWLKSRLLLPDDPAAAEEGEIAAEALQERLLELSRIGEAARWLDRQPQLGRDVFPRGAAEQLREIDRSGLSLDMGQLLAAYMAACRRTARRGVYRPRPPSFWTVQDALERLRRLVGDVASDWCTLEQFLPSPAETPSNPHGDPGWPRRAALAGTLIAGLEMAKSGAIELRQEEAFGPVMLRVSESAPEAEAA</sequence>
<accession>A0ABT1W704</accession>
<dbReference type="Proteomes" id="UP001524587">
    <property type="component" value="Unassembled WGS sequence"/>
</dbReference>
<protein>
    <recommendedName>
        <fullName evidence="1">Segregation and condensation protein A</fullName>
    </recommendedName>
</protein>
<dbReference type="PANTHER" id="PTHR33969:SF2">
    <property type="entry name" value="SEGREGATION AND CONDENSATION PROTEIN A"/>
    <property type="match status" value="1"/>
</dbReference>
<evidence type="ECO:0000256" key="1">
    <source>
        <dbReference type="ARBA" id="ARBA00044777"/>
    </source>
</evidence>
<keyword evidence="3" id="KW-1185">Reference proteome</keyword>
<reference evidence="2 3" key="1">
    <citation type="submission" date="2022-06" db="EMBL/GenBank/DDBJ databases">
        <title>Endosaccharibacter gen. nov., sp. nov., endophytic bacteria isolated from sugarcane.</title>
        <authorList>
            <person name="Pitiwittayakul N."/>
            <person name="Yukphan P."/>
            <person name="Charoenyingcharoen P."/>
            <person name="Tanasupawat S."/>
        </authorList>
    </citation>
    <scope>NUCLEOTIDE SEQUENCE [LARGE SCALE GENOMIC DNA]</scope>
    <source>
        <strain evidence="2 3">KSS8</strain>
    </source>
</reference>
<dbReference type="Pfam" id="PF02616">
    <property type="entry name" value="SMC_ScpA"/>
    <property type="match status" value="1"/>
</dbReference>
<evidence type="ECO:0000313" key="2">
    <source>
        <dbReference type="EMBL" id="MCQ8277936.1"/>
    </source>
</evidence>
<dbReference type="Gene3D" id="6.10.250.2410">
    <property type="match status" value="1"/>
</dbReference>
<dbReference type="EMBL" id="JAMSKV010000003">
    <property type="protein sequence ID" value="MCQ8277936.1"/>
    <property type="molecule type" value="Genomic_DNA"/>
</dbReference>
<dbReference type="InterPro" id="IPR003768">
    <property type="entry name" value="ScpA"/>
</dbReference>
<proteinExistence type="predicted"/>
<organism evidence="2 3">
    <name type="scientific">Endosaccharibacter trunci</name>
    <dbReference type="NCBI Taxonomy" id="2812733"/>
    <lineage>
        <taxon>Bacteria</taxon>
        <taxon>Pseudomonadati</taxon>
        <taxon>Pseudomonadota</taxon>
        <taxon>Alphaproteobacteria</taxon>
        <taxon>Acetobacterales</taxon>
        <taxon>Acetobacteraceae</taxon>
        <taxon>Endosaccharibacter</taxon>
    </lineage>
</organism>
<name>A0ABT1W704_9PROT</name>